<reference evidence="1 2" key="1">
    <citation type="submission" date="2011-01" db="EMBL/GenBank/DDBJ databases">
        <authorList>
            <person name="Muzny D."/>
            <person name="Qin X."/>
            <person name="Buhay C."/>
            <person name="Dugan-Rocha S."/>
            <person name="Ding Y."/>
            <person name="Chen G."/>
            <person name="Hawes A."/>
            <person name="Holder M."/>
            <person name="Jhangiani S."/>
            <person name="Johnson A."/>
            <person name="Khan Z."/>
            <person name="Li Z."/>
            <person name="Liu W."/>
            <person name="Liu X."/>
            <person name="Perez L."/>
            <person name="Shen H."/>
            <person name="Wang Q."/>
            <person name="Watt J."/>
            <person name="Xi L."/>
            <person name="Xin Y."/>
            <person name="Zhou J."/>
            <person name="Deng J."/>
            <person name="Jiang H."/>
            <person name="Liu Y."/>
            <person name="Qu J."/>
            <person name="Song X.-Z."/>
            <person name="Zhang L."/>
            <person name="Villasana D."/>
            <person name="Johnson A."/>
            <person name="Liu J."/>
            <person name="Liyanage D."/>
            <person name="Lorensuhewa L."/>
            <person name="Robinson T."/>
            <person name="Song A."/>
            <person name="Song B.-B."/>
            <person name="Dinh H."/>
            <person name="Thornton R."/>
            <person name="Coyle M."/>
            <person name="Francisco L."/>
            <person name="Jackson L."/>
            <person name="Javaid M."/>
            <person name="Korchina V."/>
            <person name="Kovar C."/>
            <person name="Mata R."/>
            <person name="Mathew T."/>
            <person name="Ngo R."/>
            <person name="Nguyen L."/>
            <person name="Nguyen N."/>
            <person name="Okwuonu G."/>
            <person name="Ongeri F."/>
            <person name="Pham C."/>
            <person name="Simmons D."/>
            <person name="Wilczek-Boney K."/>
            <person name="Hale W."/>
            <person name="Jakkamsetti A."/>
            <person name="Pham P."/>
            <person name="Ruth R."/>
            <person name="San Lucas F."/>
            <person name="Warren J."/>
            <person name="Zhang J."/>
            <person name="Zhao Z."/>
            <person name="Zhou C."/>
            <person name="Zhu D."/>
            <person name="Lee S."/>
            <person name="Bess C."/>
            <person name="Blankenburg K."/>
            <person name="Forbes L."/>
            <person name="Fu Q."/>
            <person name="Gubbala S."/>
            <person name="Hirani K."/>
            <person name="Jayaseelan J.C."/>
            <person name="Lara F."/>
            <person name="Munidasa M."/>
            <person name="Palculict T."/>
            <person name="Patil S."/>
            <person name="Pu L.-L."/>
            <person name="Saada N."/>
            <person name="Tang L."/>
            <person name="Weissenberger G."/>
            <person name="Zhu Y."/>
            <person name="Hemphill L."/>
            <person name="Shang Y."/>
            <person name="Youmans B."/>
            <person name="Ayvaz T."/>
            <person name="Ross M."/>
            <person name="Santibanez J."/>
            <person name="Aqrawi P."/>
            <person name="Gross S."/>
            <person name="Joshi V."/>
            <person name="Fowler G."/>
            <person name="Nazareth L."/>
            <person name="Reid J."/>
            <person name="Worley K."/>
            <person name="Petrosino J."/>
            <person name="Highlander S."/>
            <person name="Gibbs R."/>
        </authorList>
    </citation>
    <scope>NUCLEOTIDE SEQUENCE [LARGE SCALE GENOMIC DNA]</scope>
    <source>
        <strain evidence="1 2">SK405</strain>
    </source>
</reference>
<dbReference type="EMBL" id="AEWZ01000001">
    <property type="protein sequence ID" value="EGC25674.1"/>
    <property type="molecule type" value="Genomic_DNA"/>
</dbReference>
<name>A0ABC9PFM4_STRSA</name>
<comment type="caution">
    <text evidence="1">The sequence shown here is derived from an EMBL/GenBank/DDBJ whole genome shotgun (WGS) entry which is preliminary data.</text>
</comment>
<dbReference type="GeneID" id="48426024"/>
<dbReference type="AlphaFoldDB" id="A0ABC9PFM4"/>
<gene>
    <name evidence="1" type="ORF">HMPREF9390_0141</name>
</gene>
<organism evidence="1 2">
    <name type="scientific">Streptococcus sanguinis SK405</name>
    <dbReference type="NCBI Taxonomy" id="888817"/>
    <lineage>
        <taxon>Bacteria</taxon>
        <taxon>Bacillati</taxon>
        <taxon>Bacillota</taxon>
        <taxon>Bacilli</taxon>
        <taxon>Lactobacillales</taxon>
        <taxon>Streptococcaceae</taxon>
        <taxon>Streptococcus</taxon>
    </lineage>
</organism>
<dbReference type="InterPro" id="IPR006728">
    <property type="entry name" value="YezG-like"/>
</dbReference>
<dbReference type="InterPro" id="IPR036170">
    <property type="entry name" value="YezG-like_sf"/>
</dbReference>
<dbReference type="Pfam" id="PF04634">
    <property type="entry name" value="YezG-like"/>
    <property type="match status" value="1"/>
</dbReference>
<dbReference type="Gene3D" id="3.30.500.20">
    <property type="entry name" value="BH3703-like domains"/>
    <property type="match status" value="1"/>
</dbReference>
<evidence type="ECO:0000313" key="1">
    <source>
        <dbReference type="EMBL" id="EGC25674.1"/>
    </source>
</evidence>
<protein>
    <submittedName>
        <fullName evidence="1">Uncharacterized protein</fullName>
    </submittedName>
</protein>
<sequence length="173" mass="20705">MEKQINEKVMEIALSVHKTIPVAWENLFINITLAFDGGEVYYFFNEEVKSDYIYNLYIPKKYELPNSEFRENERRTFKLAWELREIFKNEEQALWTTCVIKIIGTKLTATFDYAPWFESGFTSGQQMNFFEYKHLGKQPANEKELEQFKAMEAFQRKYKSTIVNKRLSLVLYQ</sequence>
<dbReference type="NCBIfam" id="TIGR01741">
    <property type="entry name" value="staph_tand_hypo"/>
    <property type="match status" value="1"/>
</dbReference>
<dbReference type="Proteomes" id="UP000003857">
    <property type="component" value="Unassembled WGS sequence"/>
</dbReference>
<proteinExistence type="predicted"/>
<accession>A0ABC9PFM4</accession>
<evidence type="ECO:0000313" key="2">
    <source>
        <dbReference type="Proteomes" id="UP000003857"/>
    </source>
</evidence>
<dbReference type="RefSeq" id="WP_002899839.1">
    <property type="nucleotide sequence ID" value="NZ_GL872311.1"/>
</dbReference>
<dbReference type="SUPFAM" id="SSF160424">
    <property type="entry name" value="BH3703-like"/>
    <property type="match status" value="1"/>
</dbReference>